<evidence type="ECO:0000313" key="1">
    <source>
        <dbReference type="EMBL" id="SDM44346.1"/>
    </source>
</evidence>
<proteinExistence type="predicted"/>
<protein>
    <submittedName>
        <fullName evidence="2">Uncharacterized protein</fullName>
    </submittedName>
</protein>
<sequence>MLKYKLNVLDVFEVKEHYIEGTKEVHIDTVILNPDGSEFYRGITAVRFNTHGIYPQLDTLKGIFDDKNSFMDFVSYLRRYIKQQVRYL</sequence>
<dbReference type="EMBL" id="FNHW01000001">
    <property type="protein sequence ID" value="SDM44346.1"/>
    <property type="molecule type" value="Genomic_DNA"/>
</dbReference>
<reference evidence="3" key="2">
    <citation type="submission" date="2016-10" db="EMBL/GenBank/DDBJ databases">
        <authorList>
            <person name="Varghese N."/>
            <person name="Submissions S."/>
        </authorList>
    </citation>
    <scope>NUCLEOTIDE SEQUENCE [LARGE SCALE GENOMIC DNA]</scope>
    <source>
        <strain evidence="3">CGMCC 1.6854</strain>
    </source>
</reference>
<gene>
    <name evidence="1" type="ORF">SAMN04488137_0155</name>
    <name evidence="2" type="ORF">SAMN04488137_4369</name>
</gene>
<dbReference type="Proteomes" id="UP000199544">
    <property type="component" value="Unassembled WGS sequence"/>
</dbReference>
<evidence type="ECO:0000313" key="3">
    <source>
        <dbReference type="Proteomes" id="UP000199544"/>
    </source>
</evidence>
<reference evidence="2" key="1">
    <citation type="submission" date="2016-10" db="EMBL/GenBank/DDBJ databases">
        <authorList>
            <person name="de Groot N.N."/>
        </authorList>
    </citation>
    <scope>NUCLEOTIDE SEQUENCE [LARGE SCALE GENOMIC DNA]</scope>
    <source>
        <strain evidence="2">CGMCC 1.6854</strain>
    </source>
</reference>
<evidence type="ECO:0000313" key="2">
    <source>
        <dbReference type="EMBL" id="SDN39761.1"/>
    </source>
</evidence>
<dbReference type="RefSeq" id="WP_090231818.1">
    <property type="nucleotide sequence ID" value="NZ_FNHW01000001.1"/>
</dbReference>
<organism evidence="2 3">
    <name type="scientific">Fictibacillus solisalsi</name>
    <dbReference type="NCBI Taxonomy" id="459525"/>
    <lineage>
        <taxon>Bacteria</taxon>
        <taxon>Bacillati</taxon>
        <taxon>Bacillota</taxon>
        <taxon>Bacilli</taxon>
        <taxon>Bacillales</taxon>
        <taxon>Fictibacillaceae</taxon>
        <taxon>Fictibacillus</taxon>
    </lineage>
</organism>
<dbReference type="EMBL" id="FNHW01000003">
    <property type="protein sequence ID" value="SDN39761.1"/>
    <property type="molecule type" value="Genomic_DNA"/>
</dbReference>
<keyword evidence="3" id="KW-1185">Reference proteome</keyword>
<accession>A0A1H0B277</accession>
<dbReference type="AlphaFoldDB" id="A0A1H0B277"/>
<name>A0A1H0B277_9BACL</name>
<dbReference type="OrthoDB" id="2969222at2"/>